<gene>
    <name evidence="3" type="ORF">DPV93_07675</name>
</gene>
<dbReference type="InterPro" id="IPR025538">
    <property type="entry name" value="DUF4424"/>
</dbReference>
<dbReference type="STRING" id="1035839.GCA_000238795_01173"/>
<dbReference type="Proteomes" id="UP000253872">
    <property type="component" value="Unassembled WGS sequence"/>
</dbReference>
<organism evidence="3 4">
    <name type="scientific">Haemophilus sputorum</name>
    <dbReference type="NCBI Taxonomy" id="1078480"/>
    <lineage>
        <taxon>Bacteria</taxon>
        <taxon>Pseudomonadati</taxon>
        <taxon>Pseudomonadota</taxon>
        <taxon>Gammaproteobacteria</taxon>
        <taxon>Pasteurellales</taxon>
        <taxon>Pasteurellaceae</taxon>
        <taxon>Haemophilus</taxon>
    </lineage>
</organism>
<comment type="caution">
    <text evidence="3">The sequence shown here is derived from an EMBL/GenBank/DDBJ whole genome shotgun (WGS) entry which is preliminary data.</text>
</comment>
<feature type="chain" id="PRO_5016811134" evidence="1">
    <location>
        <begin position="19"/>
        <end position="335"/>
    </location>
</feature>
<dbReference type="EMBL" id="QEPN01000006">
    <property type="protein sequence ID" value="RDE70879.1"/>
    <property type="molecule type" value="Genomic_DNA"/>
</dbReference>
<accession>A0A369YJG1</accession>
<protein>
    <submittedName>
        <fullName evidence="3">DUF4424 domain-containing protein</fullName>
    </submittedName>
</protein>
<reference evidence="3 4" key="1">
    <citation type="submission" date="2018-05" db="EMBL/GenBank/DDBJ databases">
        <title>Draft Genome Sequences for a Diverse set of 7 Haemophilus Species.</title>
        <authorList>
            <person name="Nichols M."/>
            <person name="Topaz N."/>
            <person name="Wang X."/>
            <person name="Wang X."/>
            <person name="Boxrud D."/>
        </authorList>
    </citation>
    <scope>NUCLEOTIDE SEQUENCE [LARGE SCALE GENOMIC DNA]</scope>
    <source>
        <strain evidence="3 4">C2002001239</strain>
    </source>
</reference>
<dbReference type="RefSeq" id="WP_111403398.1">
    <property type="nucleotide sequence ID" value="NZ_QEPN01000006.1"/>
</dbReference>
<dbReference type="AlphaFoldDB" id="A0A369YJG1"/>
<dbReference type="Gene3D" id="2.60.40.3680">
    <property type="match status" value="2"/>
</dbReference>
<proteinExistence type="predicted"/>
<evidence type="ECO:0000259" key="2">
    <source>
        <dbReference type="Pfam" id="PF14415"/>
    </source>
</evidence>
<evidence type="ECO:0000256" key="1">
    <source>
        <dbReference type="SAM" id="SignalP"/>
    </source>
</evidence>
<feature type="domain" description="DUF4424" evidence="2">
    <location>
        <begin position="18"/>
        <end position="326"/>
    </location>
</feature>
<feature type="signal peptide" evidence="1">
    <location>
        <begin position="1"/>
        <end position="18"/>
    </location>
</feature>
<name>A0A369YJG1_9PAST</name>
<dbReference type="Pfam" id="PF14415">
    <property type="entry name" value="DUF4424"/>
    <property type="match status" value="1"/>
</dbReference>
<evidence type="ECO:0000313" key="4">
    <source>
        <dbReference type="Proteomes" id="UP000253872"/>
    </source>
</evidence>
<keyword evidence="1" id="KW-0732">Signal</keyword>
<evidence type="ECO:0000313" key="3">
    <source>
        <dbReference type="EMBL" id="RDE70879.1"/>
    </source>
</evidence>
<sequence length="335" mass="38364">MKKSLLLTILCLPFMAQANDSTGTVSTGGVEYIKNEHIAMQKENLFISQDKIKVEYEYRNLTDKDITETVLFPLPEVMLHDYGDFADTQSLINSFKIYANGKEIKPTTHVRAFFYETKNADDAEKRELVSHDVTDILRACGLTEEELMEPWLRKSDSADKKILKCQDPRLAKYSYKDSEDGEGVDMEVFWGGQIIYSWKQTFKANSITQIQHEYTPLVGGGLGLPELVNYKKFADTFCIDPAFKKSVKAKSQGIYYHELGYILKTGANWAKPIADFTLTIERPKTQIVSFCWKGKGEVKKVLQNDKVVQYQVKEKDFLPQHDLEVLYGIDARFVE</sequence>